<dbReference type="Gene3D" id="1.10.510.10">
    <property type="entry name" value="Transferase(Phosphotransferase) domain 1"/>
    <property type="match status" value="1"/>
</dbReference>
<dbReference type="GO" id="GO:0004674">
    <property type="term" value="F:protein serine/threonine kinase activity"/>
    <property type="evidence" value="ECO:0007669"/>
    <property type="project" value="TreeGrafter"/>
</dbReference>
<reference evidence="7" key="1">
    <citation type="submission" date="2021-06" db="EMBL/GenBank/DDBJ databases">
        <authorList>
            <person name="Kallberg Y."/>
            <person name="Tangrot J."/>
            <person name="Rosling A."/>
        </authorList>
    </citation>
    <scope>NUCLEOTIDE SEQUENCE</scope>
    <source>
        <strain evidence="7">87-6 pot B 2015</strain>
    </source>
</reference>
<feature type="region of interest" description="Disordered" evidence="5">
    <location>
        <begin position="1"/>
        <end position="20"/>
    </location>
</feature>
<name>A0A9N8V738_FUNMO</name>
<feature type="compositionally biased region" description="Polar residues" evidence="5">
    <location>
        <begin position="326"/>
        <end position="351"/>
    </location>
</feature>
<dbReference type="EMBL" id="CAJVPP010000097">
    <property type="protein sequence ID" value="CAG8442422.1"/>
    <property type="molecule type" value="Genomic_DNA"/>
</dbReference>
<dbReference type="InterPro" id="IPR051681">
    <property type="entry name" value="Ser/Thr_Kinases-Pseudokinases"/>
</dbReference>
<proteinExistence type="predicted"/>
<keyword evidence="3" id="KW-0418">Kinase</keyword>
<feature type="compositionally biased region" description="Basic and acidic residues" evidence="5">
    <location>
        <begin position="355"/>
        <end position="367"/>
    </location>
</feature>
<dbReference type="PANTHER" id="PTHR44329:SF288">
    <property type="entry name" value="MITOGEN-ACTIVATED PROTEIN KINASE KINASE KINASE 20"/>
    <property type="match status" value="1"/>
</dbReference>
<comment type="caution">
    <text evidence="7">The sequence shown here is derived from an EMBL/GenBank/DDBJ whole genome shotgun (WGS) entry which is preliminary data.</text>
</comment>
<dbReference type="InterPro" id="IPR011009">
    <property type="entry name" value="Kinase-like_dom_sf"/>
</dbReference>
<accession>A0A9N8V738</accession>
<evidence type="ECO:0000313" key="8">
    <source>
        <dbReference type="Proteomes" id="UP000789375"/>
    </source>
</evidence>
<keyword evidence="8" id="KW-1185">Reference proteome</keyword>
<dbReference type="InterPro" id="IPR000719">
    <property type="entry name" value="Prot_kinase_dom"/>
</dbReference>
<dbReference type="Pfam" id="PF07714">
    <property type="entry name" value="PK_Tyr_Ser-Thr"/>
    <property type="match status" value="1"/>
</dbReference>
<dbReference type="Proteomes" id="UP000789375">
    <property type="component" value="Unassembled WGS sequence"/>
</dbReference>
<dbReference type="GO" id="GO:0005524">
    <property type="term" value="F:ATP binding"/>
    <property type="evidence" value="ECO:0007669"/>
    <property type="project" value="UniProtKB-KW"/>
</dbReference>
<dbReference type="InterPro" id="IPR001245">
    <property type="entry name" value="Ser-Thr/Tyr_kinase_cat_dom"/>
</dbReference>
<evidence type="ECO:0000313" key="7">
    <source>
        <dbReference type="EMBL" id="CAG8442422.1"/>
    </source>
</evidence>
<dbReference type="AlphaFoldDB" id="A0A9N8V738"/>
<evidence type="ECO:0000259" key="6">
    <source>
        <dbReference type="PROSITE" id="PS50011"/>
    </source>
</evidence>
<feature type="region of interest" description="Disordered" evidence="5">
    <location>
        <begin position="306"/>
        <end position="376"/>
    </location>
</feature>
<feature type="compositionally biased region" description="Basic and acidic residues" evidence="5">
    <location>
        <begin position="230"/>
        <end position="240"/>
    </location>
</feature>
<feature type="region of interest" description="Disordered" evidence="5">
    <location>
        <begin position="226"/>
        <end position="252"/>
    </location>
</feature>
<feature type="compositionally biased region" description="Basic and acidic residues" evidence="5">
    <location>
        <begin position="1"/>
        <end position="11"/>
    </location>
</feature>
<dbReference type="PROSITE" id="PS50011">
    <property type="entry name" value="PROTEIN_KINASE_DOM"/>
    <property type="match status" value="1"/>
</dbReference>
<evidence type="ECO:0000256" key="5">
    <source>
        <dbReference type="SAM" id="MobiDB-lite"/>
    </source>
</evidence>
<evidence type="ECO:0000256" key="2">
    <source>
        <dbReference type="ARBA" id="ARBA00022741"/>
    </source>
</evidence>
<evidence type="ECO:0000256" key="1">
    <source>
        <dbReference type="ARBA" id="ARBA00022679"/>
    </source>
</evidence>
<keyword evidence="2" id="KW-0547">Nucleotide-binding</keyword>
<organism evidence="7 8">
    <name type="scientific">Funneliformis mosseae</name>
    <name type="common">Endomycorrhizal fungus</name>
    <name type="synonym">Glomus mosseae</name>
    <dbReference type="NCBI Taxonomy" id="27381"/>
    <lineage>
        <taxon>Eukaryota</taxon>
        <taxon>Fungi</taxon>
        <taxon>Fungi incertae sedis</taxon>
        <taxon>Mucoromycota</taxon>
        <taxon>Glomeromycotina</taxon>
        <taxon>Glomeromycetes</taxon>
        <taxon>Glomerales</taxon>
        <taxon>Glomeraceae</taxon>
        <taxon>Funneliformis</taxon>
    </lineage>
</organism>
<keyword evidence="4" id="KW-0067">ATP-binding</keyword>
<evidence type="ECO:0000256" key="4">
    <source>
        <dbReference type="ARBA" id="ARBA00022840"/>
    </source>
</evidence>
<evidence type="ECO:0000256" key="3">
    <source>
        <dbReference type="ARBA" id="ARBA00022777"/>
    </source>
</evidence>
<feature type="domain" description="Protein kinase" evidence="6">
    <location>
        <begin position="823"/>
        <end position="1060"/>
    </location>
</feature>
<gene>
    <name evidence="7" type="ORF">FMOSSE_LOCUS918</name>
</gene>
<protein>
    <submittedName>
        <fullName evidence="7">9317_t:CDS:1</fullName>
    </submittedName>
</protein>
<dbReference type="SUPFAM" id="SSF56112">
    <property type="entry name" value="Protein kinase-like (PK-like)"/>
    <property type="match status" value="1"/>
</dbReference>
<keyword evidence="1" id="KW-0808">Transferase</keyword>
<sequence length="1060" mass="119503">MTNIVKPKESFDSSNVDSSSKLNKMNITNLQNCENNSRSQNLKQILLKAFRKTQKPVNEEVSFIETDNKLLIPSYSSATNLQQTRSISAVVKKTKKPVNVHEGDPYIEADNKSISSTRFFPSLRKSSSATNLQQSYENDNASQKFKRGLSPNVRITKKPVNVHEGDPYIEADNKSISSTGSKKKSLFPSLRKSSSAVNLQQSYVNNSASQKLKRSITSVIRKTKKPVNVHKGDPNIETENKSISSTGSIKKPLIPSLRKSSSAVNLQQSYENNNVSQKLKRSLSTIVRKTKKPVNLHEWDPYIEADNKSISSSGSKKKSLFPPLRKSSSAVNLQQSYENNSASQKIQQSLSPVVRETKKPVNLHEGDPYIETDNKSISSAGSKKKFLIPTLRKSSSAANLQQSYENNSASQKLKRSLSTIVRKTKKPVNLHEEFPLTHPLRKSSSATNIQQSYENNGISHKLNRRLTEKPVNLHEGSPSLIEDNTSHLYLRRCSSTSKIQQFYESHKSNDVPQKLKRSLTTVIRKKPVNLHEDIPSSTNLKKKFSFLRKQQTCENDSAPQNLERNHFEILPINDSSTDTDSISISSISSNESQSSTSTASSTDTTKSTNKLLYILNNFNGALNGGRNVKDKKRKKYNLTEIMVSNEIRITSSDIMDDYGCFSTKNYVHTSHSINTSIHYNQCRSAGTDNLFDLPQIKLNEAALHISNEVVPPPTLIEYDLRDPASLKNEDATSTPSEEDEANFNQVFHDFELLRMNKPNKPLPLPPSVEISPSSGYDIISETWPFAQFPKRSSFNSRSNLPLYDRKSSSSCSPTTSTCCIYGVCKRCKRPQGGYGDTYWARWIDGKIIDLNEDDSWDRTGENDVALKILHNSQSISQEYLDAFGVYQKRTPKLYNVLKCYGISRDPFTKNLIMVMEYAKDGNLRDYLSNNFMNVTWSKRISMLYDIAQSLKSIHEAELIHKDLHSGNVFIHDGHAFIGDLGFCSKIRKKFSSSAYECGIHEGTSQIILKGIPNCYLVLMTQCWSHRPEKRPNANHIVQTIEGWNVCLDMVDKEEELFLAE</sequence>
<dbReference type="PANTHER" id="PTHR44329">
    <property type="entry name" value="SERINE/THREONINE-PROTEIN KINASE TNNI3K-RELATED"/>
    <property type="match status" value="1"/>
</dbReference>
<feature type="region of interest" description="Disordered" evidence="5">
    <location>
        <begin position="572"/>
        <end position="604"/>
    </location>
</feature>